<geneLocation type="plasmid" evidence="2 3">
    <name>unnamed1</name>
</geneLocation>
<sequence>MIAVLFEAEARPEALARYVELAAEMKPLLADVPGFVSVERFQSLHQPGKILSLSWWRDEASIAAWKQNEKHQAARLEGKQSIFAHYSIRVAHVLRDYASEKGDSAHV</sequence>
<dbReference type="InterPro" id="IPR007138">
    <property type="entry name" value="ABM_dom"/>
</dbReference>
<accession>A0A518XJ25</accession>
<protein>
    <submittedName>
        <fullName evidence="2">Antibiotic biosynthesis monooxygenase</fullName>
    </submittedName>
</protein>
<keyword evidence="2" id="KW-0614">Plasmid</keyword>
<evidence type="ECO:0000259" key="1">
    <source>
        <dbReference type="PROSITE" id="PS51725"/>
    </source>
</evidence>
<reference evidence="2 3" key="1">
    <citation type="submission" date="2018-10" db="EMBL/GenBank/DDBJ databases">
        <title>Genome Sequencing of Pantoea dispersa DSM 32899.</title>
        <authorList>
            <person name="Nawrath M."/>
            <person name="Ottenheim C."/>
            <person name="Wilm A."/>
            <person name="Zimmermann W."/>
            <person name="Wu J.C."/>
        </authorList>
    </citation>
    <scope>NUCLEOTIDE SEQUENCE [LARGE SCALE GENOMIC DNA]</scope>
    <source>
        <strain evidence="2 3">DSM 32899</strain>
        <plasmid evidence="2 3">unnamed1</plasmid>
    </source>
</reference>
<dbReference type="PROSITE" id="PS51725">
    <property type="entry name" value="ABM"/>
    <property type="match status" value="1"/>
</dbReference>
<organism evidence="2 3">
    <name type="scientific">Candidatus Pantoea soli</name>
    <dbReference type="NCBI Taxonomy" id="3098669"/>
    <lineage>
        <taxon>Bacteria</taxon>
        <taxon>Pseudomonadati</taxon>
        <taxon>Pseudomonadota</taxon>
        <taxon>Gammaproteobacteria</taxon>
        <taxon>Enterobacterales</taxon>
        <taxon>Erwiniaceae</taxon>
        <taxon>Pantoea</taxon>
    </lineage>
</organism>
<dbReference type="GO" id="GO:0004497">
    <property type="term" value="F:monooxygenase activity"/>
    <property type="evidence" value="ECO:0007669"/>
    <property type="project" value="UniProtKB-KW"/>
</dbReference>
<name>A0A518XJ25_9GAMM</name>
<dbReference type="SUPFAM" id="SSF54909">
    <property type="entry name" value="Dimeric alpha+beta barrel"/>
    <property type="match status" value="1"/>
</dbReference>
<dbReference type="InterPro" id="IPR052936">
    <property type="entry name" value="Jasmonate_Hydroxylase-like"/>
</dbReference>
<dbReference type="Proteomes" id="UP000319411">
    <property type="component" value="Plasmid unnamed1"/>
</dbReference>
<keyword evidence="2" id="KW-0560">Oxidoreductase</keyword>
<dbReference type="Pfam" id="PF03992">
    <property type="entry name" value="ABM"/>
    <property type="match status" value="1"/>
</dbReference>
<dbReference type="OrthoDB" id="9797060at2"/>
<dbReference type="EMBL" id="CP032703">
    <property type="protein sequence ID" value="QDY44116.1"/>
    <property type="molecule type" value="Genomic_DNA"/>
</dbReference>
<evidence type="ECO:0000313" key="2">
    <source>
        <dbReference type="EMBL" id="QDY44116.1"/>
    </source>
</evidence>
<dbReference type="Gene3D" id="3.30.70.100">
    <property type="match status" value="1"/>
</dbReference>
<keyword evidence="3" id="KW-1185">Reference proteome</keyword>
<proteinExistence type="predicted"/>
<dbReference type="PANTHER" id="PTHR37811">
    <property type="entry name" value="BLL5343 PROTEIN"/>
    <property type="match status" value="1"/>
</dbReference>
<dbReference type="PANTHER" id="PTHR37811:SF2">
    <property type="entry name" value="ABM DOMAIN-CONTAINING PROTEIN"/>
    <property type="match status" value="1"/>
</dbReference>
<dbReference type="RefSeq" id="WP_145891431.1">
    <property type="nucleotide sequence ID" value="NZ_CP032703.1"/>
</dbReference>
<keyword evidence="2" id="KW-0503">Monooxygenase</keyword>
<evidence type="ECO:0000313" key="3">
    <source>
        <dbReference type="Proteomes" id="UP000319411"/>
    </source>
</evidence>
<dbReference type="InterPro" id="IPR011008">
    <property type="entry name" value="Dimeric_a/b-barrel"/>
</dbReference>
<dbReference type="AlphaFoldDB" id="A0A518XJ25"/>
<gene>
    <name evidence="2" type="ORF">D8B20_19595</name>
</gene>
<dbReference type="KEGG" id="pdis:D8B20_19595"/>
<feature type="domain" description="ABM" evidence="1">
    <location>
        <begin position="2"/>
        <end position="94"/>
    </location>
</feature>